<evidence type="ECO:0000313" key="6">
    <source>
        <dbReference type="Proteomes" id="UP000325957"/>
    </source>
</evidence>
<evidence type="ECO:0000313" key="5">
    <source>
        <dbReference type="EMBL" id="KAA9393064.1"/>
    </source>
</evidence>
<accession>A0A5J5KTY6</accession>
<dbReference type="PANTHER" id="PTHR11104:SF0">
    <property type="entry name" value="SPBETA PROPHAGE-DERIVED AMINOGLYCOSIDE N(3')-ACETYLTRANSFERASE-LIKE PROTEIN YOKD"/>
    <property type="match status" value="1"/>
</dbReference>
<evidence type="ECO:0000256" key="2">
    <source>
        <dbReference type="ARBA" id="ARBA00022679"/>
    </source>
</evidence>
<dbReference type="SUPFAM" id="SSF110710">
    <property type="entry name" value="TTHA0583/YokD-like"/>
    <property type="match status" value="1"/>
</dbReference>
<protein>
    <recommendedName>
        <fullName evidence="4">Aminoglycoside N(3)-acetyltransferase</fullName>
        <ecNumber evidence="4">2.3.1.-</ecNumber>
    </recommendedName>
</protein>
<keyword evidence="2 4" id="KW-0808">Transferase</keyword>
<proteinExistence type="inferred from homology"/>
<keyword evidence="4" id="KW-0046">Antibiotic resistance</keyword>
<dbReference type="InterPro" id="IPR028345">
    <property type="entry name" value="Antibiotic_NAT-like"/>
</dbReference>
<dbReference type="Proteomes" id="UP000325957">
    <property type="component" value="Unassembled WGS sequence"/>
</dbReference>
<dbReference type="RefSeq" id="WP_158034955.1">
    <property type="nucleotide sequence ID" value="NZ_ML708632.1"/>
</dbReference>
<keyword evidence="6" id="KW-1185">Reference proteome</keyword>
<gene>
    <name evidence="5" type="ORF">FCK90_14150</name>
</gene>
<dbReference type="OrthoDB" id="7330654at2"/>
<sequence length="267" mass="28956">MSSLQQSASSEPITAARITADLRELGVRLGSTVMVHTSLKSLGWVVGGPQAVLAALREAVGPDGTLVMPTQSWQLCDPAVLNEAPEQWWPTIRENLPLYDPARTPSQTMGAVAELFRTEPGALRSPHPHRSITALGPLAEQITARHPLDSPSGEGSPLGRLVELDARILLLGVTAAKTTMLHLAEHRADYPGKQNSTNGVAMLVDGRREWVVYDELDVHDHDFVEVVDAFASDTGLVRTGSVGEANAQILPARQLVDYAARWFEDHR</sequence>
<comment type="caution">
    <text evidence="5">The sequence shown here is derived from an EMBL/GenBank/DDBJ whole genome shotgun (WGS) entry which is preliminary data.</text>
</comment>
<dbReference type="GO" id="GO:0046353">
    <property type="term" value="F:aminoglycoside 3-N-acetyltransferase activity"/>
    <property type="evidence" value="ECO:0007669"/>
    <property type="project" value="UniProtKB-EC"/>
</dbReference>
<dbReference type="EC" id="2.3.1.-" evidence="4"/>
<comment type="catalytic activity">
    <reaction evidence="4">
        <text>a 2-deoxystreptamine antibiotic + acetyl-CoA = an N(3)-acetyl-2-deoxystreptamine antibiotic + CoA + H(+)</text>
        <dbReference type="Rhea" id="RHEA:12665"/>
        <dbReference type="ChEBI" id="CHEBI:15378"/>
        <dbReference type="ChEBI" id="CHEBI:57287"/>
        <dbReference type="ChEBI" id="CHEBI:57288"/>
        <dbReference type="ChEBI" id="CHEBI:57921"/>
        <dbReference type="ChEBI" id="CHEBI:77452"/>
        <dbReference type="EC" id="2.3.1.81"/>
    </reaction>
</comment>
<dbReference type="Pfam" id="PF02522">
    <property type="entry name" value="Antibiotic_NAT"/>
    <property type="match status" value="1"/>
</dbReference>
<name>A0A5J5KTY6_9MICC</name>
<dbReference type="GO" id="GO:0046677">
    <property type="term" value="P:response to antibiotic"/>
    <property type="evidence" value="ECO:0007669"/>
    <property type="project" value="UniProtKB-KW"/>
</dbReference>
<evidence type="ECO:0000256" key="1">
    <source>
        <dbReference type="ARBA" id="ARBA00006383"/>
    </source>
</evidence>
<organism evidence="5 6">
    <name type="scientific">Kocuria coralli</name>
    <dbReference type="NCBI Taxonomy" id="1461025"/>
    <lineage>
        <taxon>Bacteria</taxon>
        <taxon>Bacillati</taxon>
        <taxon>Actinomycetota</taxon>
        <taxon>Actinomycetes</taxon>
        <taxon>Micrococcales</taxon>
        <taxon>Micrococcaceae</taxon>
        <taxon>Kocuria</taxon>
    </lineage>
</organism>
<dbReference type="EMBL" id="SZWF01000030">
    <property type="protein sequence ID" value="KAA9393064.1"/>
    <property type="molecule type" value="Genomic_DNA"/>
</dbReference>
<reference evidence="5 6" key="1">
    <citation type="submission" date="2019-05" db="EMBL/GenBank/DDBJ databases">
        <title>Kocuria coralli sp. nov., a novel actinobacterium isolated from coral reef seawater.</title>
        <authorList>
            <person name="Li J."/>
        </authorList>
    </citation>
    <scope>NUCLEOTIDE SEQUENCE [LARGE SCALE GENOMIC DNA]</scope>
    <source>
        <strain evidence="5 6">SCSIO 13007</strain>
    </source>
</reference>
<evidence type="ECO:0000256" key="4">
    <source>
        <dbReference type="RuleBase" id="RU365031"/>
    </source>
</evidence>
<keyword evidence="3 4" id="KW-0012">Acyltransferase</keyword>
<evidence type="ECO:0000256" key="3">
    <source>
        <dbReference type="ARBA" id="ARBA00023315"/>
    </source>
</evidence>
<dbReference type="PANTHER" id="PTHR11104">
    <property type="entry name" value="AMINOGLYCOSIDE N3-ACETYLTRANSFERASE"/>
    <property type="match status" value="1"/>
</dbReference>
<dbReference type="InterPro" id="IPR003679">
    <property type="entry name" value="Amioglycoside_AcTrfase"/>
</dbReference>
<dbReference type="AlphaFoldDB" id="A0A5J5KTY6"/>
<comment type="similarity">
    <text evidence="1 4">Belongs to the antibiotic N-acetyltransferase family.</text>
</comment>